<dbReference type="EMBL" id="KV006377">
    <property type="protein sequence ID" value="KZV32698.1"/>
    <property type="molecule type" value="Genomic_DNA"/>
</dbReference>
<organism evidence="2 3">
    <name type="scientific">Dorcoceras hygrometricum</name>
    <dbReference type="NCBI Taxonomy" id="472368"/>
    <lineage>
        <taxon>Eukaryota</taxon>
        <taxon>Viridiplantae</taxon>
        <taxon>Streptophyta</taxon>
        <taxon>Embryophyta</taxon>
        <taxon>Tracheophyta</taxon>
        <taxon>Spermatophyta</taxon>
        <taxon>Magnoliopsida</taxon>
        <taxon>eudicotyledons</taxon>
        <taxon>Gunneridae</taxon>
        <taxon>Pentapetalae</taxon>
        <taxon>asterids</taxon>
        <taxon>lamiids</taxon>
        <taxon>Lamiales</taxon>
        <taxon>Gesneriaceae</taxon>
        <taxon>Didymocarpoideae</taxon>
        <taxon>Trichosporeae</taxon>
        <taxon>Loxocarpinae</taxon>
        <taxon>Dorcoceras</taxon>
    </lineage>
</organism>
<evidence type="ECO:0000313" key="3">
    <source>
        <dbReference type="Proteomes" id="UP000250235"/>
    </source>
</evidence>
<dbReference type="Proteomes" id="UP000250235">
    <property type="component" value="Unassembled WGS sequence"/>
</dbReference>
<feature type="compositionally biased region" description="Pro residues" evidence="1">
    <location>
        <begin position="96"/>
        <end position="112"/>
    </location>
</feature>
<reference evidence="2 3" key="1">
    <citation type="journal article" date="2015" name="Proc. Natl. Acad. Sci. U.S.A.">
        <title>The resurrection genome of Boea hygrometrica: A blueprint for survival of dehydration.</title>
        <authorList>
            <person name="Xiao L."/>
            <person name="Yang G."/>
            <person name="Zhang L."/>
            <person name="Yang X."/>
            <person name="Zhao S."/>
            <person name="Ji Z."/>
            <person name="Zhou Q."/>
            <person name="Hu M."/>
            <person name="Wang Y."/>
            <person name="Chen M."/>
            <person name="Xu Y."/>
            <person name="Jin H."/>
            <person name="Xiao X."/>
            <person name="Hu G."/>
            <person name="Bao F."/>
            <person name="Hu Y."/>
            <person name="Wan P."/>
            <person name="Li L."/>
            <person name="Deng X."/>
            <person name="Kuang T."/>
            <person name="Xiang C."/>
            <person name="Zhu J.K."/>
            <person name="Oliver M.J."/>
            <person name="He Y."/>
        </authorList>
    </citation>
    <scope>NUCLEOTIDE SEQUENCE [LARGE SCALE GENOMIC DNA]</scope>
    <source>
        <strain evidence="3">cv. XS01</strain>
    </source>
</reference>
<gene>
    <name evidence="2" type="ORF">F511_19027</name>
</gene>
<feature type="region of interest" description="Disordered" evidence="1">
    <location>
        <begin position="85"/>
        <end position="112"/>
    </location>
</feature>
<evidence type="ECO:0000313" key="2">
    <source>
        <dbReference type="EMBL" id="KZV32698.1"/>
    </source>
</evidence>
<dbReference type="AlphaFoldDB" id="A0A2Z7BKP7"/>
<proteinExistence type="predicted"/>
<protein>
    <submittedName>
        <fullName evidence="2">Uncharacterized protein</fullName>
    </submittedName>
</protein>
<evidence type="ECO:0000256" key="1">
    <source>
        <dbReference type="SAM" id="MobiDB-lite"/>
    </source>
</evidence>
<name>A0A2Z7BKP7_9LAMI</name>
<sequence>MGLPSYTRDVTIRSPRCLLVQADEGTLLPIVDLIDDLQPPTDKSQFPCDSGWSQAPRRQQVDWAVKMRIRPPELETSICDAKYHVSLPPSSKNRRPPPLNPHARPPPTAAPPPPVCRVIGLVSITAMRRFRPWQNPLDLLVQIDGGRLIPVMDLIDDLPPPTV</sequence>
<keyword evidence="3" id="KW-1185">Reference proteome</keyword>
<accession>A0A2Z7BKP7</accession>